<keyword evidence="1" id="KW-0812">Transmembrane</keyword>
<name>H7EGW2_9SPIR</name>
<dbReference type="Proteomes" id="UP000003571">
    <property type="component" value="Unassembled WGS sequence"/>
</dbReference>
<accession>H7EGW2</accession>
<evidence type="ECO:0000256" key="1">
    <source>
        <dbReference type="SAM" id="Phobius"/>
    </source>
</evidence>
<organism evidence="2 3">
    <name type="scientific">Treponema saccharophilum DSM 2985</name>
    <dbReference type="NCBI Taxonomy" id="907348"/>
    <lineage>
        <taxon>Bacteria</taxon>
        <taxon>Pseudomonadati</taxon>
        <taxon>Spirochaetota</taxon>
        <taxon>Spirochaetia</taxon>
        <taxon>Spirochaetales</taxon>
        <taxon>Treponemataceae</taxon>
        <taxon>Treponema</taxon>
    </lineage>
</organism>
<evidence type="ECO:0000313" key="3">
    <source>
        <dbReference type="Proteomes" id="UP000003571"/>
    </source>
</evidence>
<protein>
    <submittedName>
        <fullName evidence="2">Uncharacterized protein</fullName>
    </submittedName>
</protein>
<feature type="transmembrane region" description="Helical" evidence="1">
    <location>
        <begin position="56"/>
        <end position="73"/>
    </location>
</feature>
<dbReference type="AlphaFoldDB" id="H7EGW2"/>
<proteinExistence type="predicted"/>
<reference evidence="2 3" key="1">
    <citation type="submission" date="2011-09" db="EMBL/GenBank/DDBJ databases">
        <title>The draft genome of Treponema saccharophilum DSM 2985.</title>
        <authorList>
            <consortium name="US DOE Joint Genome Institute (JGI-PGF)"/>
            <person name="Lucas S."/>
            <person name="Copeland A."/>
            <person name="Lapidus A."/>
            <person name="Glavina del Rio T."/>
            <person name="Dalin E."/>
            <person name="Tice H."/>
            <person name="Bruce D."/>
            <person name="Goodwin L."/>
            <person name="Pitluck S."/>
            <person name="Peters L."/>
            <person name="Kyrpides N."/>
            <person name="Mavromatis K."/>
            <person name="Ivanova N."/>
            <person name="Markowitz V."/>
            <person name="Cheng J.-F."/>
            <person name="Hugenholtz P."/>
            <person name="Woyke T."/>
            <person name="Wu D."/>
            <person name="Gronow S."/>
            <person name="Wellnitz S."/>
            <person name="Brambilla E."/>
            <person name="Klenk H.-P."/>
            <person name="Eisen J.A."/>
        </authorList>
    </citation>
    <scope>NUCLEOTIDE SEQUENCE [LARGE SCALE GENOMIC DNA]</scope>
    <source>
        <strain evidence="2 3">DSM 2985</strain>
    </source>
</reference>
<dbReference type="EMBL" id="AGRW01000014">
    <property type="protein sequence ID" value="EIC03180.1"/>
    <property type="molecule type" value="Genomic_DNA"/>
</dbReference>
<keyword evidence="1" id="KW-0472">Membrane</keyword>
<sequence length="129" mass="14451">MNSEIKNSLYPFSNSSLNCGSCISRSNVVIVGSSFYTGFIIALHFSVFSFSAGGSFWHFFSNAFVMIILFPLVKNERNLSGLGLNAQIPSSPKLNFVLSEIFQKSPIRFTRYKSFSCCWESSELKYPKG</sequence>
<keyword evidence="1" id="KW-1133">Transmembrane helix</keyword>
<feature type="transmembrane region" description="Helical" evidence="1">
    <location>
        <begin position="28"/>
        <end position="50"/>
    </location>
</feature>
<comment type="caution">
    <text evidence="2">The sequence shown here is derived from an EMBL/GenBank/DDBJ whole genome shotgun (WGS) entry which is preliminary data.</text>
</comment>
<evidence type="ECO:0000313" key="2">
    <source>
        <dbReference type="EMBL" id="EIC03180.1"/>
    </source>
</evidence>
<keyword evidence="3" id="KW-1185">Reference proteome</keyword>
<gene>
    <name evidence="2" type="ORF">TresaDRAFT_2812</name>
</gene>